<sequence>QRHLPLPPGDARRRILGEPAHDAGAV</sequence>
<protein>
    <submittedName>
        <fullName evidence="2">Uncharacterized protein</fullName>
    </submittedName>
</protein>
<feature type="non-terminal residue" evidence="2">
    <location>
        <position position="26"/>
    </location>
</feature>
<feature type="region of interest" description="Disordered" evidence="1">
    <location>
        <begin position="1"/>
        <end position="26"/>
    </location>
</feature>
<feature type="compositionally biased region" description="Basic and acidic residues" evidence="1">
    <location>
        <begin position="10"/>
        <end position="26"/>
    </location>
</feature>
<accession>A0A382FD88</accession>
<feature type="non-terminal residue" evidence="2">
    <location>
        <position position="1"/>
    </location>
</feature>
<organism evidence="2">
    <name type="scientific">marine metagenome</name>
    <dbReference type="NCBI Taxonomy" id="408172"/>
    <lineage>
        <taxon>unclassified sequences</taxon>
        <taxon>metagenomes</taxon>
        <taxon>ecological metagenomes</taxon>
    </lineage>
</organism>
<reference evidence="2" key="1">
    <citation type="submission" date="2018-05" db="EMBL/GenBank/DDBJ databases">
        <authorList>
            <person name="Lanie J.A."/>
            <person name="Ng W.-L."/>
            <person name="Kazmierczak K.M."/>
            <person name="Andrzejewski T.M."/>
            <person name="Davidsen T.M."/>
            <person name="Wayne K.J."/>
            <person name="Tettelin H."/>
            <person name="Glass J.I."/>
            <person name="Rusch D."/>
            <person name="Podicherti R."/>
            <person name="Tsui H.-C.T."/>
            <person name="Winkler M.E."/>
        </authorList>
    </citation>
    <scope>NUCLEOTIDE SEQUENCE</scope>
</reference>
<proteinExistence type="predicted"/>
<gene>
    <name evidence="2" type="ORF">METZ01_LOCUS213037</name>
</gene>
<dbReference type="EMBL" id="UINC01048984">
    <property type="protein sequence ID" value="SVB60183.1"/>
    <property type="molecule type" value="Genomic_DNA"/>
</dbReference>
<evidence type="ECO:0000256" key="1">
    <source>
        <dbReference type="SAM" id="MobiDB-lite"/>
    </source>
</evidence>
<name>A0A382FD88_9ZZZZ</name>
<evidence type="ECO:0000313" key="2">
    <source>
        <dbReference type="EMBL" id="SVB60183.1"/>
    </source>
</evidence>
<dbReference type="AlphaFoldDB" id="A0A382FD88"/>